<dbReference type="InterPro" id="IPR011990">
    <property type="entry name" value="TPR-like_helical_dom_sf"/>
</dbReference>
<reference evidence="1" key="1">
    <citation type="submission" date="2022-06" db="EMBL/GenBank/DDBJ databases">
        <title>Isolation of gut microbiota from human fecal samples.</title>
        <authorList>
            <person name="Pamer E.G."/>
            <person name="Barat B."/>
            <person name="Waligurski E."/>
            <person name="Medina S."/>
            <person name="Paddock L."/>
            <person name="Mostad J."/>
        </authorList>
    </citation>
    <scope>NUCLEOTIDE SEQUENCE</scope>
    <source>
        <strain evidence="1">DFI.5.57</strain>
    </source>
</reference>
<dbReference type="AlphaFoldDB" id="A0AAW5KME3"/>
<dbReference type="SMART" id="SM00671">
    <property type="entry name" value="SEL1"/>
    <property type="match status" value="3"/>
</dbReference>
<dbReference type="InterPro" id="IPR041073">
    <property type="entry name" value="MobL"/>
</dbReference>
<protein>
    <submittedName>
        <fullName evidence="1">Relaxase MobL</fullName>
    </submittedName>
</protein>
<dbReference type="SUPFAM" id="SSF81901">
    <property type="entry name" value="HCP-like"/>
    <property type="match status" value="1"/>
</dbReference>
<gene>
    <name evidence="1" type="primary">mobL</name>
    <name evidence="1" type="ORF">NE632_02810</name>
</gene>
<dbReference type="InterPro" id="IPR006597">
    <property type="entry name" value="Sel1-like"/>
</dbReference>
<accession>A0AAW5KME3</accession>
<dbReference type="Proteomes" id="UP001206236">
    <property type="component" value="Unassembled WGS sequence"/>
</dbReference>
<dbReference type="EMBL" id="JANGCN010000004">
    <property type="protein sequence ID" value="MCQ5152226.1"/>
    <property type="molecule type" value="Genomic_DNA"/>
</dbReference>
<proteinExistence type="predicted"/>
<dbReference type="Pfam" id="PF18555">
    <property type="entry name" value="MobL"/>
    <property type="match status" value="1"/>
</dbReference>
<evidence type="ECO:0000313" key="2">
    <source>
        <dbReference type="Proteomes" id="UP001206236"/>
    </source>
</evidence>
<dbReference type="Gene3D" id="1.25.40.10">
    <property type="entry name" value="Tetratricopeptide repeat domain"/>
    <property type="match status" value="1"/>
</dbReference>
<comment type="caution">
    <text evidence="1">The sequence shown here is derived from an EMBL/GenBank/DDBJ whole genome shotgun (WGS) entry which is preliminary data.</text>
</comment>
<evidence type="ECO:0000313" key="1">
    <source>
        <dbReference type="EMBL" id="MCQ5152226.1"/>
    </source>
</evidence>
<name>A0AAW5KME3_9FIRM</name>
<sequence length="620" mass="73038">MKKKHTTPAVVFHLDMIQPASKKWVIAKGFDGMSYMNRDGKFLPKKEKTFKSQATVNKDYIDYMNKNGVFDTNYSMLTEKQMDTYRDYERQSKSEGCPKYVGYLSFDNQFLVDNGLMIGEVLDRAKLMDIARKGINSLIDKSNKLKNENTYWYAAIHEDTDNIHVHYTLLEYHRLEDRTVTYKGKGQDLLEQDAFKKMKSTVANEIMTKKLTPELTAFKRKNLIPEFSSSIVASKEMIELLKLLPPKPPHSAWQYDNVKVRPYQRRIDMCVDKIISCNEKLQAEFDEYVEKLKMADEQYKRFYGENSDYFEYSNNQLDDFYNRAGNKLLQELAKLQYRLDKNYAKESDFTDMEKAVSKKEEKMAYKEFKEHLSKNELLQAQSCLKKHSKSNDTFAYQLGKLLLENYDDKENIDNGIKILSEIAEKKDSRCYDKANYRLGKYYEDIGNSEKAEVHLLRSAEDNNVYAMYKLGKAYLKKNKETSNKDDLKKAERWLKKAADFDDPYAQCSYGMLCFKTERRDKGLYYLEKSAAKGNEFAKMIIQTTVNREEARLRKQNNKRKFRSFSAQQALVRSKRAMNVCWHSVKSLMSEYDYHIKKLQEEYDYENNIVNEMDGYSYSID</sequence>
<organism evidence="1 2">
    <name type="scientific">Ruminococcus bicirculans</name>
    <name type="common">ex Wegman et al. 2014</name>
    <dbReference type="NCBI Taxonomy" id="1160721"/>
    <lineage>
        <taxon>Bacteria</taxon>
        <taxon>Bacillati</taxon>
        <taxon>Bacillota</taxon>
        <taxon>Clostridia</taxon>
        <taxon>Eubacteriales</taxon>
        <taxon>Oscillospiraceae</taxon>
        <taxon>Ruminococcus</taxon>
    </lineage>
</organism>
<dbReference type="RefSeq" id="WP_256321590.1">
    <property type="nucleotide sequence ID" value="NZ_JANGCN010000004.1"/>
</dbReference>